<feature type="region of interest" description="Disordered" evidence="4">
    <location>
        <begin position="86"/>
        <end position="127"/>
    </location>
</feature>
<dbReference type="Proteomes" id="UP000799779">
    <property type="component" value="Unassembled WGS sequence"/>
</dbReference>
<dbReference type="SUPFAM" id="SSF82051">
    <property type="entry name" value="Obg GTP-binding protein N-terminal domain"/>
    <property type="match status" value="1"/>
</dbReference>
<protein>
    <submittedName>
        <fullName evidence="7">GTP-binding protein Obg/CgtA</fullName>
    </submittedName>
</protein>
<reference evidence="7" key="1">
    <citation type="journal article" date="2020" name="Stud. Mycol.">
        <title>101 Dothideomycetes genomes: a test case for predicting lifestyles and emergence of pathogens.</title>
        <authorList>
            <person name="Haridas S."/>
            <person name="Albert R."/>
            <person name="Binder M."/>
            <person name="Bloem J."/>
            <person name="Labutti K."/>
            <person name="Salamov A."/>
            <person name="Andreopoulos B."/>
            <person name="Baker S."/>
            <person name="Barry K."/>
            <person name="Bills G."/>
            <person name="Bluhm B."/>
            <person name="Cannon C."/>
            <person name="Castanera R."/>
            <person name="Culley D."/>
            <person name="Daum C."/>
            <person name="Ezra D."/>
            <person name="Gonzalez J."/>
            <person name="Henrissat B."/>
            <person name="Kuo A."/>
            <person name="Liang C."/>
            <person name="Lipzen A."/>
            <person name="Lutzoni F."/>
            <person name="Magnuson J."/>
            <person name="Mondo S."/>
            <person name="Nolan M."/>
            <person name="Ohm R."/>
            <person name="Pangilinan J."/>
            <person name="Park H.-J."/>
            <person name="Ramirez L."/>
            <person name="Alfaro M."/>
            <person name="Sun H."/>
            <person name="Tritt A."/>
            <person name="Yoshinaga Y."/>
            <person name="Zwiers L.-H."/>
            <person name="Turgeon B."/>
            <person name="Goodwin S."/>
            <person name="Spatafora J."/>
            <person name="Crous P."/>
            <person name="Grigoriev I."/>
        </authorList>
    </citation>
    <scope>NUCLEOTIDE SEQUENCE</scope>
    <source>
        <strain evidence="7">CBS 123094</strain>
    </source>
</reference>
<dbReference type="AlphaFoldDB" id="A0A6A5W7L2"/>
<dbReference type="CDD" id="cd01898">
    <property type="entry name" value="Obg"/>
    <property type="match status" value="1"/>
</dbReference>
<dbReference type="PANTHER" id="PTHR11702:SF31">
    <property type="entry name" value="MITOCHONDRIAL RIBOSOME-ASSOCIATED GTPASE 2"/>
    <property type="match status" value="1"/>
</dbReference>
<dbReference type="FunFam" id="2.70.210.12:FF:000001">
    <property type="entry name" value="GTPase Obg"/>
    <property type="match status" value="1"/>
</dbReference>
<dbReference type="InterPro" id="IPR045086">
    <property type="entry name" value="OBG_GTPase"/>
</dbReference>
<evidence type="ECO:0000259" key="5">
    <source>
        <dbReference type="PROSITE" id="PS51710"/>
    </source>
</evidence>
<keyword evidence="3" id="KW-0342">GTP-binding</keyword>
<evidence type="ECO:0000256" key="3">
    <source>
        <dbReference type="ARBA" id="ARBA00023134"/>
    </source>
</evidence>
<dbReference type="EMBL" id="ML977614">
    <property type="protein sequence ID" value="KAF1997337.1"/>
    <property type="molecule type" value="Genomic_DNA"/>
</dbReference>
<evidence type="ECO:0000256" key="1">
    <source>
        <dbReference type="ARBA" id="ARBA00007699"/>
    </source>
</evidence>
<dbReference type="InterPro" id="IPR006073">
    <property type="entry name" value="GTP-bd"/>
</dbReference>
<keyword evidence="2" id="KW-0547">Nucleotide-binding</keyword>
<dbReference type="PROSITE" id="PS51710">
    <property type="entry name" value="G_OBG"/>
    <property type="match status" value="1"/>
</dbReference>
<evidence type="ECO:0000256" key="4">
    <source>
        <dbReference type="SAM" id="MobiDB-lite"/>
    </source>
</evidence>
<dbReference type="GO" id="GO:0042254">
    <property type="term" value="P:ribosome biogenesis"/>
    <property type="evidence" value="ECO:0007669"/>
    <property type="project" value="UniProtKB-UniRule"/>
</dbReference>
<dbReference type="GO" id="GO:0005525">
    <property type="term" value="F:GTP binding"/>
    <property type="evidence" value="ECO:0007669"/>
    <property type="project" value="UniProtKB-KW"/>
</dbReference>
<dbReference type="InterPro" id="IPR027417">
    <property type="entry name" value="P-loop_NTPase"/>
</dbReference>
<comment type="similarity">
    <text evidence="1">Belongs to the TRAFAC class OBG-HflX-like GTPase superfamily. OBG GTPase family.</text>
</comment>
<feature type="region of interest" description="Disordered" evidence="4">
    <location>
        <begin position="192"/>
        <end position="231"/>
    </location>
</feature>
<gene>
    <name evidence="7" type="ORF">P154DRAFT_537173</name>
</gene>
<dbReference type="InterPro" id="IPR036726">
    <property type="entry name" value="GTP1_OBG_dom_sf"/>
</dbReference>
<feature type="compositionally biased region" description="Basic and acidic residues" evidence="4">
    <location>
        <begin position="86"/>
        <end position="115"/>
    </location>
</feature>
<accession>A0A6A5W7L2</accession>
<dbReference type="PANTHER" id="PTHR11702">
    <property type="entry name" value="DEVELOPMENTALLY REGULATED GTP-BINDING PROTEIN-RELATED"/>
    <property type="match status" value="1"/>
</dbReference>
<organism evidence="7 8">
    <name type="scientific">Amniculicola lignicola CBS 123094</name>
    <dbReference type="NCBI Taxonomy" id="1392246"/>
    <lineage>
        <taxon>Eukaryota</taxon>
        <taxon>Fungi</taxon>
        <taxon>Dikarya</taxon>
        <taxon>Ascomycota</taxon>
        <taxon>Pezizomycotina</taxon>
        <taxon>Dothideomycetes</taxon>
        <taxon>Pleosporomycetidae</taxon>
        <taxon>Pleosporales</taxon>
        <taxon>Amniculicolaceae</taxon>
        <taxon>Amniculicola</taxon>
    </lineage>
</organism>
<evidence type="ECO:0000313" key="8">
    <source>
        <dbReference type="Proteomes" id="UP000799779"/>
    </source>
</evidence>
<dbReference type="InterPro" id="IPR031167">
    <property type="entry name" value="G_OBG"/>
</dbReference>
<dbReference type="Gene3D" id="3.40.50.300">
    <property type="entry name" value="P-loop containing nucleotide triphosphate hydrolases"/>
    <property type="match status" value="1"/>
</dbReference>
<keyword evidence="8" id="KW-1185">Reference proteome</keyword>
<proteinExistence type="inferred from homology"/>
<feature type="domain" description="Obg" evidence="6">
    <location>
        <begin position="240"/>
        <end position="472"/>
    </location>
</feature>
<evidence type="ECO:0000256" key="2">
    <source>
        <dbReference type="ARBA" id="ARBA00022741"/>
    </source>
</evidence>
<evidence type="ECO:0000259" key="6">
    <source>
        <dbReference type="PROSITE" id="PS51883"/>
    </source>
</evidence>
<dbReference type="GO" id="GO:0005739">
    <property type="term" value="C:mitochondrion"/>
    <property type="evidence" value="ECO:0007669"/>
    <property type="project" value="TreeGrafter"/>
</dbReference>
<feature type="domain" description="OBG-type G" evidence="5">
    <location>
        <begin position="473"/>
        <end position="732"/>
    </location>
</feature>
<dbReference type="PROSITE" id="PS51883">
    <property type="entry name" value="OBG"/>
    <property type="match status" value="1"/>
</dbReference>
<evidence type="ECO:0000313" key="7">
    <source>
        <dbReference type="EMBL" id="KAF1997337.1"/>
    </source>
</evidence>
<sequence length="733" mass="79143">MQLRVRAAGAAWPQGRRWVQLGRAEIDAQRWWVNVGCMQGTNGAGASLAVVPPGGARGAAADWGRVDLWTLHTRADFADARRVRDERVKSEGSRGRGVEGSRGRGVEVSRCRGSEGRSSPRNIACHCKSLQPTPVDEARSTSPSPSPSVATVAACMAPLRVALSTHICVHVCAGSLVPFLYPALCRASRTAAARPGALRRTTPSSPRCHGTLAAGPSPAFAPPNTAPSHLDPTPDSYSLTPFADRCIVAVEGGAGGHGCVSFVREKYIEEGPPNGGDGGSGGNVYIQALRGETSLHKLARRRLIKAGRGRNGQGKMRGGERGADVLITVPVGTIVREIHRRDPIAELEAEAREAQWNKKHLGRDEAIAEEEKGTYRKDRWLVFPGMIPSELGRMAFPVLPKPRRSHLAALQPDAPVWLDLDKHMETPMLLAAGSMGGFGNPHFVTPNSARPKMATRGDDSMTLSLQLELKLLADLGLVGLPNAGKSTLLRALSNSRARVGNWAFTTLQPNVGTVVLDNHKGRPAVSKRMRDGALRENFTIADVPGLIEDAHLDKGLGLGFLRHVERAAVLAFVIDLSAGDAVKALRLLWREVSEYEALKGKELNAETEQRLVTYKPPRRSASTEEDVGRLLGQEADQADTRTQPLQPLPFITTSTPISAKPWLVVATKADLPNTQENYASLQQFLSAVNQGEQPHPSNRKNAWRKDVRAVPISAIRAEGVEVIPQLVMDLLEQ</sequence>
<dbReference type="SUPFAM" id="SSF52540">
    <property type="entry name" value="P-loop containing nucleoside triphosphate hydrolases"/>
    <property type="match status" value="1"/>
</dbReference>
<dbReference type="OrthoDB" id="347018at2759"/>
<dbReference type="Pfam" id="PF01018">
    <property type="entry name" value="GTP1_OBG"/>
    <property type="match status" value="2"/>
</dbReference>
<name>A0A6A5W7L2_9PLEO</name>
<dbReference type="PRINTS" id="PR00326">
    <property type="entry name" value="GTP1OBG"/>
</dbReference>
<dbReference type="Gene3D" id="2.70.210.12">
    <property type="entry name" value="GTP1/OBG domain"/>
    <property type="match status" value="1"/>
</dbReference>
<dbReference type="Pfam" id="PF01926">
    <property type="entry name" value="MMR_HSR1"/>
    <property type="match status" value="1"/>
</dbReference>
<dbReference type="GO" id="GO:0003924">
    <property type="term" value="F:GTPase activity"/>
    <property type="evidence" value="ECO:0007669"/>
    <property type="project" value="InterPro"/>
</dbReference>
<dbReference type="InterPro" id="IPR006169">
    <property type="entry name" value="GTP1_OBG_dom"/>
</dbReference>